<dbReference type="AlphaFoldDB" id="A0AA36F9L2"/>
<name>A0AA36F9L2_OCTVU</name>
<protein>
    <submittedName>
        <fullName evidence="2">Uncharacterized protein</fullName>
    </submittedName>
</protein>
<dbReference type="EMBL" id="OX597823">
    <property type="protein sequence ID" value="CAI9729532.1"/>
    <property type="molecule type" value="Genomic_DNA"/>
</dbReference>
<gene>
    <name evidence="2" type="ORF">OCTVUL_1B018625</name>
</gene>
<keyword evidence="3" id="KW-1185">Reference proteome</keyword>
<sequence length="122" mass="14056">MFTHLQTKNGVERHNLLTQNKPVCNSRKSHGNLIFTDTSINFEDKIYNESKSTTDPMDNDKINCKEQRSIMTEKGDTMERTQSLDSRIDEENITANFPNRKNEENALITDITTENNNSDNTD</sequence>
<evidence type="ECO:0000313" key="3">
    <source>
        <dbReference type="Proteomes" id="UP001162480"/>
    </source>
</evidence>
<dbReference type="Proteomes" id="UP001162480">
    <property type="component" value="Chromosome 10"/>
</dbReference>
<evidence type="ECO:0000313" key="2">
    <source>
        <dbReference type="EMBL" id="CAI9729532.1"/>
    </source>
</evidence>
<evidence type="ECO:0000256" key="1">
    <source>
        <dbReference type="SAM" id="MobiDB-lite"/>
    </source>
</evidence>
<feature type="compositionally biased region" description="Polar residues" evidence="1">
    <location>
        <begin position="110"/>
        <end position="122"/>
    </location>
</feature>
<reference evidence="2" key="1">
    <citation type="submission" date="2023-08" db="EMBL/GenBank/DDBJ databases">
        <authorList>
            <person name="Alioto T."/>
            <person name="Alioto T."/>
            <person name="Gomez Garrido J."/>
        </authorList>
    </citation>
    <scope>NUCLEOTIDE SEQUENCE</scope>
</reference>
<accession>A0AA36F9L2</accession>
<proteinExistence type="predicted"/>
<organism evidence="2 3">
    <name type="scientific">Octopus vulgaris</name>
    <name type="common">Common octopus</name>
    <dbReference type="NCBI Taxonomy" id="6645"/>
    <lineage>
        <taxon>Eukaryota</taxon>
        <taxon>Metazoa</taxon>
        <taxon>Spiralia</taxon>
        <taxon>Lophotrochozoa</taxon>
        <taxon>Mollusca</taxon>
        <taxon>Cephalopoda</taxon>
        <taxon>Coleoidea</taxon>
        <taxon>Octopodiformes</taxon>
        <taxon>Octopoda</taxon>
        <taxon>Incirrata</taxon>
        <taxon>Octopodidae</taxon>
        <taxon>Octopus</taxon>
    </lineage>
</organism>
<feature type="region of interest" description="Disordered" evidence="1">
    <location>
        <begin position="94"/>
        <end position="122"/>
    </location>
</feature>